<dbReference type="HOGENOM" id="CLU_032490_0_0_1"/>
<dbReference type="Gene3D" id="3.40.50.1820">
    <property type="entry name" value="alpha/beta hydrolase"/>
    <property type="match status" value="1"/>
</dbReference>
<dbReference type="OrthoDB" id="94039at2759"/>
<dbReference type="GO" id="GO:0016020">
    <property type="term" value="C:membrane"/>
    <property type="evidence" value="ECO:0007669"/>
    <property type="project" value="TreeGrafter"/>
</dbReference>
<accession>A0A0C9SKI2</accession>
<gene>
    <name evidence="2" type="ORF">PLICRDRAFT_58234</name>
</gene>
<dbReference type="AlphaFoldDB" id="A0A0C9SKI2"/>
<dbReference type="InterPro" id="IPR000073">
    <property type="entry name" value="AB_hydrolase_1"/>
</dbReference>
<evidence type="ECO:0000259" key="1">
    <source>
        <dbReference type="Pfam" id="PF12697"/>
    </source>
</evidence>
<reference evidence="2 3" key="1">
    <citation type="submission" date="2014-06" db="EMBL/GenBank/DDBJ databases">
        <title>Evolutionary Origins and Diversification of the Mycorrhizal Mutualists.</title>
        <authorList>
            <consortium name="DOE Joint Genome Institute"/>
            <consortium name="Mycorrhizal Genomics Consortium"/>
            <person name="Kohler A."/>
            <person name="Kuo A."/>
            <person name="Nagy L.G."/>
            <person name="Floudas D."/>
            <person name="Copeland A."/>
            <person name="Barry K.W."/>
            <person name="Cichocki N."/>
            <person name="Veneault-Fourrey C."/>
            <person name="LaButti K."/>
            <person name="Lindquist E.A."/>
            <person name="Lipzen A."/>
            <person name="Lundell T."/>
            <person name="Morin E."/>
            <person name="Murat C."/>
            <person name="Riley R."/>
            <person name="Ohm R."/>
            <person name="Sun H."/>
            <person name="Tunlid A."/>
            <person name="Henrissat B."/>
            <person name="Grigoriev I.V."/>
            <person name="Hibbett D.S."/>
            <person name="Martin F."/>
        </authorList>
    </citation>
    <scope>NUCLEOTIDE SEQUENCE [LARGE SCALE GENOMIC DNA]</scope>
    <source>
        <strain evidence="2 3">FD-325 SS-3</strain>
    </source>
</reference>
<evidence type="ECO:0000313" key="3">
    <source>
        <dbReference type="Proteomes" id="UP000053263"/>
    </source>
</evidence>
<sequence length="330" mass="36926">MLRTVHVDQTALVLNGPNGLKVAAKRYTPRDTSNGAGLTLLLAHCIGSCKEQWEIMLERLFALQQPKAPHLRIREAISVDRQNHGDAALLNFEALKARPQGVSIVDWTSAIADFVKLELRGHRIVPIGQSAGAAALLNTTEYFPSSALPYIALFLVEPTIIWEAMYNETREDRETMMDFIMRGTLARRESWPTRDDAFASLRKRLPWAMWDPRAVKLFTEHGLYDDGARVVLKCDRKQEAISYPDVKPQFHGMTQLYRVCEALPVHVIWGDRSDIVPDYVQRSLDGAAASVSVVEDAGHFVVQEKPDALADAIANVLDRIPDTGSSRSRL</sequence>
<name>A0A0C9SKI2_PLICR</name>
<proteinExistence type="predicted"/>
<organism evidence="2 3">
    <name type="scientific">Plicaturopsis crispa FD-325 SS-3</name>
    <dbReference type="NCBI Taxonomy" id="944288"/>
    <lineage>
        <taxon>Eukaryota</taxon>
        <taxon>Fungi</taxon>
        <taxon>Dikarya</taxon>
        <taxon>Basidiomycota</taxon>
        <taxon>Agaricomycotina</taxon>
        <taxon>Agaricomycetes</taxon>
        <taxon>Agaricomycetidae</taxon>
        <taxon>Amylocorticiales</taxon>
        <taxon>Amylocorticiaceae</taxon>
        <taxon>Plicatura</taxon>
        <taxon>Plicaturopsis crispa</taxon>
    </lineage>
</organism>
<evidence type="ECO:0000313" key="2">
    <source>
        <dbReference type="EMBL" id="KII83781.1"/>
    </source>
</evidence>
<feature type="domain" description="AB hydrolase-1" evidence="1">
    <location>
        <begin position="40"/>
        <end position="312"/>
    </location>
</feature>
<keyword evidence="3" id="KW-1185">Reference proteome</keyword>
<dbReference type="PANTHER" id="PTHR43798:SF33">
    <property type="entry name" value="HYDROLASE, PUTATIVE (AFU_ORTHOLOGUE AFUA_2G14860)-RELATED"/>
    <property type="match status" value="1"/>
</dbReference>
<dbReference type="SUPFAM" id="SSF53474">
    <property type="entry name" value="alpha/beta-Hydrolases"/>
    <property type="match status" value="1"/>
</dbReference>
<dbReference type="Proteomes" id="UP000053263">
    <property type="component" value="Unassembled WGS sequence"/>
</dbReference>
<dbReference type="EMBL" id="KN832574">
    <property type="protein sequence ID" value="KII83781.1"/>
    <property type="molecule type" value="Genomic_DNA"/>
</dbReference>
<dbReference type="InterPro" id="IPR029058">
    <property type="entry name" value="AB_hydrolase_fold"/>
</dbReference>
<dbReference type="PANTHER" id="PTHR43798">
    <property type="entry name" value="MONOACYLGLYCEROL LIPASE"/>
    <property type="match status" value="1"/>
</dbReference>
<dbReference type="Pfam" id="PF12697">
    <property type="entry name" value="Abhydrolase_6"/>
    <property type="match status" value="1"/>
</dbReference>
<dbReference type="InterPro" id="IPR050266">
    <property type="entry name" value="AB_hydrolase_sf"/>
</dbReference>
<protein>
    <recommendedName>
        <fullName evidence="1">AB hydrolase-1 domain-containing protein</fullName>
    </recommendedName>
</protein>